<evidence type="ECO:0000256" key="2">
    <source>
        <dbReference type="SAM" id="Phobius"/>
    </source>
</evidence>
<gene>
    <name evidence="3" type="ORF">GTS_56610</name>
</gene>
<sequence>MTTTHHGDLRSGCLPSDAVLRHIPDLAHLTPPADHWQWWAVPAASGGGTAVVGILVSPGRLRALYIYGTHAAGAVEVDITQLPSRTVHQVHGTLSRVLADVSGGPQGPTTSAGTVHLASQPHSPARR</sequence>
<dbReference type="Proteomes" id="UP000298860">
    <property type="component" value="Unassembled WGS sequence"/>
</dbReference>
<dbReference type="RefSeq" id="WP_137816921.1">
    <property type="nucleotide sequence ID" value="NZ_BJFL01000082.1"/>
</dbReference>
<feature type="transmembrane region" description="Helical" evidence="2">
    <location>
        <begin position="36"/>
        <end position="56"/>
    </location>
</feature>
<evidence type="ECO:0000256" key="1">
    <source>
        <dbReference type="SAM" id="MobiDB-lite"/>
    </source>
</evidence>
<keyword evidence="2" id="KW-0472">Membrane</keyword>
<accession>A0A4D4JHB0</accession>
<dbReference type="AlphaFoldDB" id="A0A4D4JHB0"/>
<evidence type="ECO:0000313" key="3">
    <source>
        <dbReference type="EMBL" id="GDY34028.1"/>
    </source>
</evidence>
<evidence type="ECO:0000313" key="4">
    <source>
        <dbReference type="Proteomes" id="UP000298860"/>
    </source>
</evidence>
<dbReference type="EMBL" id="BJFL01000082">
    <property type="protein sequence ID" value="GDY34028.1"/>
    <property type="molecule type" value="Genomic_DNA"/>
</dbReference>
<name>A0A4D4JHB0_9PSEU</name>
<proteinExistence type="predicted"/>
<keyword evidence="2" id="KW-1133">Transmembrane helix</keyword>
<reference evidence="4" key="1">
    <citation type="submission" date="2019-04" db="EMBL/GenBank/DDBJ databases">
        <title>Draft genome sequence of Pseudonocardiaceae bacterium SL3-2-4.</title>
        <authorList>
            <person name="Ningsih F."/>
            <person name="Yokota A."/>
            <person name="Sakai Y."/>
            <person name="Nanatani K."/>
            <person name="Yabe S."/>
            <person name="Oetari A."/>
            <person name="Sjamsuridzal W."/>
        </authorList>
    </citation>
    <scope>NUCLEOTIDE SEQUENCE [LARGE SCALE GENOMIC DNA]</scope>
    <source>
        <strain evidence="4">SL3-2-4</strain>
    </source>
</reference>
<protein>
    <submittedName>
        <fullName evidence="3">Uncharacterized protein</fullName>
    </submittedName>
</protein>
<comment type="caution">
    <text evidence="3">The sequence shown here is derived from an EMBL/GenBank/DDBJ whole genome shotgun (WGS) entry which is preliminary data.</text>
</comment>
<keyword evidence="2" id="KW-0812">Transmembrane</keyword>
<keyword evidence="4" id="KW-1185">Reference proteome</keyword>
<feature type="region of interest" description="Disordered" evidence="1">
    <location>
        <begin position="100"/>
        <end position="127"/>
    </location>
</feature>
<organism evidence="3 4">
    <name type="scientific">Gandjariella thermophila</name>
    <dbReference type="NCBI Taxonomy" id="1931992"/>
    <lineage>
        <taxon>Bacteria</taxon>
        <taxon>Bacillati</taxon>
        <taxon>Actinomycetota</taxon>
        <taxon>Actinomycetes</taxon>
        <taxon>Pseudonocardiales</taxon>
        <taxon>Pseudonocardiaceae</taxon>
        <taxon>Gandjariella</taxon>
    </lineage>
</organism>